<reference evidence="2 3" key="1">
    <citation type="journal article" date="2006" name="Proc. Natl. Acad. Sci. U.S.A.">
        <title>Comparative genomics of the lactic acid bacteria.</title>
        <authorList>
            <person name="Makarova K."/>
            <person name="Slesarev A."/>
            <person name="Wolf Y."/>
            <person name="Sorokin A."/>
            <person name="Mirkin B."/>
            <person name="Koonin E."/>
            <person name="Pavlov A."/>
            <person name="Pavlova N."/>
            <person name="Karamychev V."/>
            <person name="Polouchine N."/>
            <person name="Shakhova V."/>
            <person name="Grigoriev I."/>
            <person name="Lou Y."/>
            <person name="Rohksar D."/>
            <person name="Lucas S."/>
            <person name="Huang K."/>
            <person name="Goodstein D.M."/>
            <person name="Hawkins T."/>
            <person name="Plengvidhya V."/>
            <person name="Welker D."/>
            <person name="Hughes J."/>
            <person name="Goh Y."/>
            <person name="Benson A."/>
            <person name="Baldwin K."/>
            <person name="Lee J.H."/>
            <person name="Diaz-Muniz I."/>
            <person name="Dosti B."/>
            <person name="Smeianov V."/>
            <person name="Wechter W."/>
            <person name="Barabote R."/>
            <person name="Lorca G."/>
            <person name="Altermann E."/>
            <person name="Barrangou R."/>
            <person name="Ganesan B."/>
            <person name="Xie Y."/>
            <person name="Rawsthorne H."/>
            <person name="Tamir D."/>
            <person name="Parker C."/>
            <person name="Breidt F."/>
            <person name="Broadbent J."/>
            <person name="Hutkins R."/>
            <person name="O'Sullivan D."/>
            <person name="Steele J."/>
            <person name="Unlu G."/>
            <person name="Saier M."/>
            <person name="Klaenhammer T."/>
            <person name="Richardson P."/>
            <person name="Kozyavkin S."/>
            <person name="Weimer B."/>
            <person name="Mills D."/>
        </authorList>
    </citation>
    <scope>NUCLEOTIDE SEQUENCE [LARGE SCALE GENOMIC DNA]</scope>
    <source>
        <strain evidence="3">ATCC 33323 / DSM 20243 / BCRC 14619 / CIP 102991 / JCM 1131 / KCTC 3163 / NCIMB 11718 / NCTC 13722 / AM63</strain>
    </source>
</reference>
<evidence type="ECO:0000313" key="3">
    <source>
        <dbReference type="Proteomes" id="UP000000664"/>
    </source>
</evidence>
<proteinExistence type="predicted"/>
<evidence type="ECO:0000256" key="1">
    <source>
        <dbReference type="SAM" id="Phobius"/>
    </source>
</evidence>
<dbReference type="EMBL" id="CP000413">
    <property type="protein sequence ID" value="ABJ60888.1"/>
    <property type="molecule type" value="Genomic_DNA"/>
</dbReference>
<evidence type="ECO:0000313" key="2">
    <source>
        <dbReference type="EMBL" id="ABJ60888.1"/>
    </source>
</evidence>
<accession>A0A805ZRD9</accession>
<sequence>MHSTVKFDLLTVLCIFYFKSSLIWVVEIPGVLSRYFTLQ</sequence>
<protein>
    <submittedName>
        <fullName evidence="2">Uncharacterized protein</fullName>
    </submittedName>
</protein>
<keyword evidence="1" id="KW-0472">Membrane</keyword>
<gene>
    <name evidence="2" type="ordered locus">LGAS_1534</name>
</gene>
<keyword evidence="1" id="KW-0812">Transmembrane</keyword>
<dbReference type="Proteomes" id="UP000000664">
    <property type="component" value="Chromosome"/>
</dbReference>
<keyword evidence="1" id="KW-1133">Transmembrane helix</keyword>
<dbReference type="KEGG" id="lga:LGAS_1534"/>
<name>A0A805ZRD9_LACGA</name>
<feature type="transmembrane region" description="Helical" evidence="1">
    <location>
        <begin position="7"/>
        <end position="26"/>
    </location>
</feature>
<dbReference type="AlphaFoldDB" id="A0A805ZRD9"/>
<organism evidence="2 3">
    <name type="scientific">Lactobacillus gasseri (strain ATCC 33323 / DSM 20243 / BCRC 14619 / CIP 102991 / JCM 1131 / KCTC 3163 / NCIMB 11718 / NCTC 13722 / AM63)</name>
    <dbReference type="NCBI Taxonomy" id="324831"/>
    <lineage>
        <taxon>Bacteria</taxon>
        <taxon>Bacillati</taxon>
        <taxon>Bacillota</taxon>
        <taxon>Bacilli</taxon>
        <taxon>Lactobacillales</taxon>
        <taxon>Lactobacillaceae</taxon>
        <taxon>Lactobacillus</taxon>
    </lineage>
</organism>